<proteinExistence type="predicted"/>
<dbReference type="RefSeq" id="WP_272104144.1">
    <property type="nucleotide sequence ID" value="NZ_JAQNDK010000007.1"/>
</dbReference>
<keyword evidence="1" id="KW-0812">Transmembrane</keyword>
<evidence type="ECO:0000256" key="1">
    <source>
        <dbReference type="SAM" id="Phobius"/>
    </source>
</evidence>
<dbReference type="EMBL" id="JAQNDK010000007">
    <property type="protein sequence ID" value="MDC0685703.1"/>
    <property type="molecule type" value="Genomic_DNA"/>
</dbReference>
<dbReference type="Proteomes" id="UP001217485">
    <property type="component" value="Unassembled WGS sequence"/>
</dbReference>
<evidence type="ECO:0000313" key="2">
    <source>
        <dbReference type="EMBL" id="MDC0685703.1"/>
    </source>
</evidence>
<organism evidence="2 3">
    <name type="scientific">Sorangium atrum</name>
    <dbReference type="NCBI Taxonomy" id="2995308"/>
    <lineage>
        <taxon>Bacteria</taxon>
        <taxon>Pseudomonadati</taxon>
        <taxon>Myxococcota</taxon>
        <taxon>Polyangia</taxon>
        <taxon>Polyangiales</taxon>
        <taxon>Polyangiaceae</taxon>
        <taxon>Sorangium</taxon>
    </lineage>
</organism>
<comment type="caution">
    <text evidence="2">The sequence shown here is derived from an EMBL/GenBank/DDBJ whole genome shotgun (WGS) entry which is preliminary data.</text>
</comment>
<name>A0ABT5CJ90_9BACT</name>
<feature type="transmembrane region" description="Helical" evidence="1">
    <location>
        <begin position="6"/>
        <end position="35"/>
    </location>
</feature>
<keyword evidence="1" id="KW-1133">Transmembrane helix</keyword>
<gene>
    <name evidence="2" type="ORF">POL72_48820</name>
</gene>
<sequence>MIDVSLLGWLLITLTSPLSLVLLLVALGSVAYLGVTALEAAPRQRGARAVGTGAAACALAAGMIGLRVGAGAGAAVPTAAVGIAAAAAIGATAACAWTFGARAAAALGAARARRSAAALRAGDERRRLLAASQRAYAEGDDLAAETASADDAVARLRAAVGALADARAALEAKRAGAQDGPRSETRPEASALAEDLARACDEAALKLSMGQRVLAAAEAAALRIACNAPLRRLLRRRPREATQALATLGAGALAPAAASLEAFLGEVRAARVEVMEIAGRRAPGALGAVDSAAGPEAAEGPAALALRELAAMESAYGALLERLRLAELHASTRASVEQVESAAGALSATARAAAIDPAAIGALVTEIARAESAIAAAAPEAGGSRALAEALAAGSAALDRSDATSLSELIAALRELR</sequence>
<feature type="transmembrane region" description="Helical" evidence="1">
    <location>
        <begin position="80"/>
        <end position="105"/>
    </location>
</feature>
<evidence type="ECO:0000313" key="3">
    <source>
        <dbReference type="Proteomes" id="UP001217485"/>
    </source>
</evidence>
<accession>A0ABT5CJ90</accession>
<keyword evidence="3" id="KW-1185">Reference proteome</keyword>
<reference evidence="2 3" key="1">
    <citation type="submission" date="2023-01" db="EMBL/GenBank/DDBJ databases">
        <title>Minimal conservation of predation-associated metabolite biosynthetic gene clusters underscores biosynthetic potential of Myxococcota including descriptions for ten novel species: Archangium lansinium sp. nov., Myxococcus landrumus sp. nov., Nannocystis bai.</title>
        <authorList>
            <person name="Ahearne A."/>
            <person name="Stevens C."/>
            <person name="Dowd S."/>
        </authorList>
    </citation>
    <scope>NUCLEOTIDE SEQUENCE [LARGE SCALE GENOMIC DNA]</scope>
    <source>
        <strain evidence="2 3">WIWO2</strain>
    </source>
</reference>
<protein>
    <submittedName>
        <fullName evidence="2">Uncharacterized protein</fullName>
    </submittedName>
</protein>
<keyword evidence="1" id="KW-0472">Membrane</keyword>
<feature type="transmembrane region" description="Helical" evidence="1">
    <location>
        <begin position="47"/>
        <end position="68"/>
    </location>
</feature>